<protein>
    <submittedName>
        <fullName evidence="1">Uncharacterized protein</fullName>
    </submittedName>
</protein>
<dbReference type="EMBL" id="JBHSDL010000014">
    <property type="protein sequence ID" value="MFC4375105.1"/>
    <property type="molecule type" value="Genomic_DNA"/>
</dbReference>
<keyword evidence="2" id="KW-1185">Reference proteome</keyword>
<comment type="caution">
    <text evidence="1">The sequence shown here is derived from an EMBL/GenBank/DDBJ whole genome shotgun (WGS) entry which is preliminary data.</text>
</comment>
<gene>
    <name evidence="1" type="ORF">ACFO5K_13460</name>
</gene>
<evidence type="ECO:0000313" key="2">
    <source>
        <dbReference type="Proteomes" id="UP001595844"/>
    </source>
</evidence>
<dbReference type="Proteomes" id="UP001595844">
    <property type="component" value="Unassembled WGS sequence"/>
</dbReference>
<dbReference type="RefSeq" id="WP_378561242.1">
    <property type="nucleotide sequence ID" value="NZ_JBHSDL010000014.1"/>
</dbReference>
<accession>A0ABV8VGD5</accession>
<sequence>MAALSVPPFDGQTGTGGMAFADADGTQRVVVTYSDLPGPWTYTIEGSLVKGEPMITKLSIGQRDPATPISINQTRLRRVQVKVLFERIKHALHTDWSDRVSQLLGDARTQLPKSDRSWHAQHYLQVSWAYTEAEKAGRPARKAIADQWKVSLVTASRWLSEARKRGYLPPYVPGRNRDTEDDLWSRQRFATSIVEKSAAEAFFHRVVSDAVSASSETALDTILDTALSMASEAISRCTATEQPEAELRLTAFIRELLAFTRPGQPSDVRSAANVLLDVLAPEEGNGSS</sequence>
<organism evidence="1 2">
    <name type="scientific">Nocardia halotolerans</name>
    <dbReference type="NCBI Taxonomy" id="1755878"/>
    <lineage>
        <taxon>Bacteria</taxon>
        <taxon>Bacillati</taxon>
        <taxon>Actinomycetota</taxon>
        <taxon>Actinomycetes</taxon>
        <taxon>Mycobacteriales</taxon>
        <taxon>Nocardiaceae</taxon>
        <taxon>Nocardia</taxon>
    </lineage>
</organism>
<proteinExistence type="predicted"/>
<reference evidence="2" key="1">
    <citation type="journal article" date="2019" name="Int. J. Syst. Evol. Microbiol.">
        <title>The Global Catalogue of Microorganisms (GCM) 10K type strain sequencing project: providing services to taxonomists for standard genome sequencing and annotation.</title>
        <authorList>
            <consortium name="The Broad Institute Genomics Platform"/>
            <consortium name="The Broad Institute Genome Sequencing Center for Infectious Disease"/>
            <person name="Wu L."/>
            <person name="Ma J."/>
        </authorList>
    </citation>
    <scope>NUCLEOTIDE SEQUENCE [LARGE SCALE GENOMIC DNA]</scope>
    <source>
        <strain evidence="2">IBRC-M 10490</strain>
    </source>
</reference>
<name>A0ABV8VGD5_9NOCA</name>
<evidence type="ECO:0000313" key="1">
    <source>
        <dbReference type="EMBL" id="MFC4375105.1"/>
    </source>
</evidence>